<dbReference type="HOGENOM" id="CLU_554509_0_0_1"/>
<feature type="region of interest" description="Disordered" evidence="1">
    <location>
        <begin position="343"/>
        <end position="363"/>
    </location>
</feature>
<dbReference type="STRING" id="426418.B2VW02"/>
<gene>
    <name evidence="2" type="ORF">PTRG_01364</name>
</gene>
<evidence type="ECO:0000313" key="2">
    <source>
        <dbReference type="EMBL" id="EDU40802.1"/>
    </source>
</evidence>
<dbReference type="Proteomes" id="UP000001471">
    <property type="component" value="Unassembled WGS sequence"/>
</dbReference>
<organism evidence="2 3">
    <name type="scientific">Pyrenophora tritici-repentis (strain Pt-1C-BFP)</name>
    <name type="common">Wheat tan spot fungus</name>
    <name type="synonym">Drechslera tritici-repentis</name>
    <dbReference type="NCBI Taxonomy" id="426418"/>
    <lineage>
        <taxon>Eukaryota</taxon>
        <taxon>Fungi</taxon>
        <taxon>Dikarya</taxon>
        <taxon>Ascomycota</taxon>
        <taxon>Pezizomycotina</taxon>
        <taxon>Dothideomycetes</taxon>
        <taxon>Pleosporomycetidae</taxon>
        <taxon>Pleosporales</taxon>
        <taxon>Pleosporineae</taxon>
        <taxon>Pleosporaceae</taxon>
        <taxon>Pyrenophora</taxon>
    </lineage>
</organism>
<protein>
    <submittedName>
        <fullName evidence="2">Uncharacterized protein</fullName>
    </submittedName>
</protein>
<sequence>MLGSRDLADYAAMQPFLDAENNARERRQVTNPMLPLPTTHFSTELLRSAANAPAIVAASTPSTAATFISNHTVHVTPMSPNDECAICLESYTEELCLRIIGTPSSIRAYGQRAGHLPAINDQRPRPLPRLEALHTNLNRPQVPQAPIVIDSDSESEEEYATQVRSFQEFTRDVADIRERAQLTDRAHVARQRRHRYRSVSGHRDIGGTSNEMSNRLGRSNTLGGGDIRNRNGAFNRILNTGRHFNLFRLPPDDAPSYTNPAEGFPAANSPTLPTLPDQVFDRLGMAPVLARTPENTFTAPPAPSSPVFHAMTSPLAIPSSPTYHGFSSGPAATHVPNRDNVMSNANNAVPQRPTLQASSLQHTDELTRREQALIQREEDLNYRGQALDALQTAQNVRHHHLDRREAAVLERERNTEALLLDLQRRRTELAELLGRQREEVNRVLGS</sequence>
<dbReference type="AlphaFoldDB" id="B2VW02"/>
<feature type="compositionally biased region" description="Basic residues" evidence="1">
    <location>
        <begin position="188"/>
        <end position="197"/>
    </location>
</feature>
<dbReference type="EMBL" id="DS231615">
    <property type="protein sequence ID" value="EDU40802.1"/>
    <property type="molecule type" value="Genomic_DNA"/>
</dbReference>
<reference evidence="3" key="1">
    <citation type="journal article" date="2013" name="G3 (Bethesda)">
        <title>Comparative genomics of a plant-pathogenic fungus, Pyrenophora tritici-repentis, reveals transduplication and the impact of repeat elements on pathogenicity and population divergence.</title>
        <authorList>
            <person name="Manning V.A."/>
            <person name="Pandelova I."/>
            <person name="Dhillon B."/>
            <person name="Wilhelm L.J."/>
            <person name="Goodwin S.B."/>
            <person name="Berlin A.M."/>
            <person name="Figueroa M."/>
            <person name="Freitag M."/>
            <person name="Hane J.K."/>
            <person name="Henrissat B."/>
            <person name="Holman W.H."/>
            <person name="Kodira C.D."/>
            <person name="Martin J."/>
            <person name="Oliver R.P."/>
            <person name="Robbertse B."/>
            <person name="Schackwitz W."/>
            <person name="Schwartz D.C."/>
            <person name="Spatafora J.W."/>
            <person name="Turgeon B.G."/>
            <person name="Yandava C."/>
            <person name="Young S."/>
            <person name="Zhou S."/>
            <person name="Zeng Q."/>
            <person name="Grigoriev I.V."/>
            <person name="Ma L.-J."/>
            <person name="Ciuffetti L.M."/>
        </authorList>
    </citation>
    <scope>NUCLEOTIDE SEQUENCE [LARGE SCALE GENOMIC DNA]</scope>
    <source>
        <strain evidence="3">Pt-1C-BFP</strain>
    </source>
</reference>
<evidence type="ECO:0000313" key="3">
    <source>
        <dbReference type="Proteomes" id="UP000001471"/>
    </source>
</evidence>
<feature type="compositionally biased region" description="Polar residues" evidence="1">
    <location>
        <begin position="343"/>
        <end position="361"/>
    </location>
</feature>
<evidence type="ECO:0000256" key="1">
    <source>
        <dbReference type="SAM" id="MobiDB-lite"/>
    </source>
</evidence>
<feature type="region of interest" description="Disordered" evidence="1">
    <location>
        <begin position="187"/>
        <end position="224"/>
    </location>
</feature>
<dbReference type="eggNOG" id="ENOG502R8PW">
    <property type="taxonomic scope" value="Eukaryota"/>
</dbReference>
<dbReference type="InParanoid" id="B2VW02"/>
<feature type="compositionally biased region" description="Polar residues" evidence="1">
    <location>
        <begin position="207"/>
        <end position="221"/>
    </location>
</feature>
<accession>B2VW02</accession>
<name>B2VW02_PYRTR</name>
<proteinExistence type="predicted"/>
<dbReference type="OMA" id="HRIGSMC"/>